<dbReference type="EMBL" id="JACPHQ010000033">
    <property type="protein sequence ID" value="MBI2466085.1"/>
    <property type="molecule type" value="Genomic_DNA"/>
</dbReference>
<reference evidence="2" key="1">
    <citation type="submission" date="2020-07" db="EMBL/GenBank/DDBJ databases">
        <title>Huge and variable diversity of episymbiotic CPR bacteria and DPANN archaea in groundwater ecosystems.</title>
        <authorList>
            <person name="He C.Y."/>
            <person name="Keren R."/>
            <person name="Whittaker M."/>
            <person name="Farag I.F."/>
            <person name="Doudna J."/>
            <person name="Cate J.H.D."/>
            <person name="Banfield J.F."/>
        </authorList>
    </citation>
    <scope>NUCLEOTIDE SEQUENCE</scope>
    <source>
        <strain evidence="1">NC_groundwater_191_Ag_S-0.1um_45_8</strain>
        <strain evidence="2">NC_groundwater_418_Ag_B-0.1um_45_10</strain>
    </source>
</reference>
<dbReference type="EMBL" id="JACOYY010000045">
    <property type="protein sequence ID" value="MBI2052355.1"/>
    <property type="molecule type" value="Genomic_DNA"/>
</dbReference>
<evidence type="ECO:0000313" key="1">
    <source>
        <dbReference type="EMBL" id="MBI2052355.1"/>
    </source>
</evidence>
<dbReference type="Proteomes" id="UP000786662">
    <property type="component" value="Unassembled WGS sequence"/>
</dbReference>
<name>A0A931YDR8_9BACT</name>
<organism evidence="2 3">
    <name type="scientific">Candidatus Sungiibacteriota bacterium</name>
    <dbReference type="NCBI Taxonomy" id="2750080"/>
    <lineage>
        <taxon>Bacteria</taxon>
        <taxon>Candidatus Sungiibacteriota</taxon>
    </lineage>
</organism>
<dbReference type="AlphaFoldDB" id="A0A931YDR8"/>
<comment type="caution">
    <text evidence="2">The sequence shown here is derived from an EMBL/GenBank/DDBJ whole genome shotgun (WGS) entry which is preliminary data.</text>
</comment>
<accession>A0A931YDR8</accession>
<gene>
    <name evidence="1" type="ORF">HYT38_01595</name>
    <name evidence="2" type="ORF">HYV66_02565</name>
</gene>
<evidence type="ECO:0000313" key="2">
    <source>
        <dbReference type="EMBL" id="MBI2466085.1"/>
    </source>
</evidence>
<protein>
    <submittedName>
        <fullName evidence="2">Uncharacterized protein</fullName>
    </submittedName>
</protein>
<dbReference type="Proteomes" id="UP000709672">
    <property type="component" value="Unassembled WGS sequence"/>
</dbReference>
<proteinExistence type="predicted"/>
<sequence length="74" mass="8731">MTPLEEAHIAIFGCSQPKGMPEEKLAQRVLEGLSAKFHGRKLEDRCLNYIYQRRDDFSELVLWWADRDWNNVHA</sequence>
<evidence type="ECO:0000313" key="3">
    <source>
        <dbReference type="Proteomes" id="UP000709672"/>
    </source>
</evidence>